<evidence type="ECO:0000313" key="1">
    <source>
        <dbReference type="EMBL" id="RYJ39599.1"/>
    </source>
</evidence>
<gene>
    <name evidence="1" type="ORF">NU08_1268</name>
</gene>
<dbReference type="Proteomes" id="UP000290433">
    <property type="component" value="Unassembled WGS sequence"/>
</dbReference>
<dbReference type="OrthoDB" id="281834at2"/>
<dbReference type="RefSeq" id="WP_129746308.1">
    <property type="nucleotide sequence ID" value="NZ_JUIV01000003.1"/>
</dbReference>
<accession>A0A444W151</accession>
<dbReference type="EMBL" id="JUIV01000003">
    <property type="protein sequence ID" value="RYJ39599.1"/>
    <property type="molecule type" value="Genomic_DNA"/>
</dbReference>
<dbReference type="AlphaFoldDB" id="A0A444W151"/>
<name>A0A444W151_9FLAO</name>
<sequence>MISSTKSIYAGDYKIKTSDFGYNKSYYENYPNNNGYVYRRYVGLPAVNAIQTNTNNYYRQYP</sequence>
<comment type="caution">
    <text evidence="1">The sequence shown here is derived from an EMBL/GenBank/DDBJ whole genome shotgun (WGS) entry which is preliminary data.</text>
</comment>
<organism evidence="1 2">
    <name type="scientific">Flavobacterium anhuiense</name>
    <dbReference type="NCBI Taxonomy" id="459526"/>
    <lineage>
        <taxon>Bacteria</taxon>
        <taxon>Pseudomonadati</taxon>
        <taxon>Bacteroidota</taxon>
        <taxon>Flavobacteriia</taxon>
        <taxon>Flavobacteriales</taxon>
        <taxon>Flavobacteriaceae</taxon>
        <taxon>Flavobacterium</taxon>
    </lineage>
</organism>
<reference evidence="1 2" key="1">
    <citation type="submission" date="2014-12" db="EMBL/GenBank/DDBJ databases">
        <title>Genome sequence of Flavobacterium anhuiense RCM74.</title>
        <authorList>
            <person name="Kim J.F."/>
            <person name="Song J.Y."/>
            <person name="Kwak M.-J."/>
            <person name="Lee S.-W."/>
        </authorList>
    </citation>
    <scope>NUCLEOTIDE SEQUENCE [LARGE SCALE GENOMIC DNA]</scope>
    <source>
        <strain evidence="1 2">RCM74</strain>
    </source>
</reference>
<proteinExistence type="predicted"/>
<protein>
    <submittedName>
        <fullName evidence="1">Uncharacterized protein</fullName>
    </submittedName>
</protein>
<evidence type="ECO:0000313" key="2">
    <source>
        <dbReference type="Proteomes" id="UP000290433"/>
    </source>
</evidence>